<dbReference type="PRINTS" id="PR00928">
    <property type="entry name" value="GRAVESDC"/>
</dbReference>
<accession>A0A182JQC1</accession>
<keyword evidence="8 9" id="KW-0472">Membrane</keyword>
<dbReference type="PROSITE" id="PS50920">
    <property type="entry name" value="SOLCAR"/>
    <property type="match status" value="3"/>
</dbReference>
<keyword evidence="12" id="KW-1185">Reference proteome</keyword>
<dbReference type="Pfam" id="PF00153">
    <property type="entry name" value="Mito_carr"/>
    <property type="match status" value="3"/>
</dbReference>
<dbReference type="GO" id="GO:0055085">
    <property type="term" value="P:transmembrane transport"/>
    <property type="evidence" value="ECO:0007669"/>
    <property type="project" value="InterPro"/>
</dbReference>
<evidence type="ECO:0000256" key="7">
    <source>
        <dbReference type="ARBA" id="ARBA00023128"/>
    </source>
</evidence>
<evidence type="ECO:0000256" key="5">
    <source>
        <dbReference type="ARBA" id="ARBA00022737"/>
    </source>
</evidence>
<dbReference type="InterPro" id="IPR002067">
    <property type="entry name" value="MCP"/>
</dbReference>
<dbReference type="Gene3D" id="1.50.40.10">
    <property type="entry name" value="Mitochondrial carrier domain"/>
    <property type="match status" value="1"/>
</dbReference>
<dbReference type="PANTHER" id="PTHR24089">
    <property type="entry name" value="SOLUTE CARRIER FAMILY 25"/>
    <property type="match status" value="1"/>
</dbReference>
<evidence type="ECO:0000256" key="2">
    <source>
        <dbReference type="ARBA" id="ARBA00006375"/>
    </source>
</evidence>
<keyword evidence="7" id="KW-0496">Mitochondrion</keyword>
<dbReference type="VEuPathDB" id="VectorBase:ACHR000705"/>
<feature type="repeat" description="Solcar" evidence="9">
    <location>
        <begin position="233"/>
        <end position="320"/>
    </location>
</feature>
<feature type="repeat" description="Solcar" evidence="9">
    <location>
        <begin position="22"/>
        <end position="108"/>
    </location>
</feature>
<name>A0A182JQC1_9DIPT</name>
<reference evidence="12" key="1">
    <citation type="submission" date="2013-03" db="EMBL/GenBank/DDBJ databases">
        <title>The Genome Sequence of Anopheles christyi ACHKN1017.</title>
        <authorList>
            <consortium name="The Broad Institute Genomics Platform"/>
            <person name="Neafsey D.E."/>
            <person name="Besansky N."/>
            <person name="Walker B."/>
            <person name="Young S.K."/>
            <person name="Zeng Q."/>
            <person name="Gargeya S."/>
            <person name="Fitzgerald M."/>
            <person name="Haas B."/>
            <person name="Abouelleil A."/>
            <person name="Allen A.W."/>
            <person name="Alvarado L."/>
            <person name="Arachchi H.M."/>
            <person name="Berlin A.M."/>
            <person name="Chapman S.B."/>
            <person name="Gainer-Dewar J."/>
            <person name="Goldberg J."/>
            <person name="Griggs A."/>
            <person name="Gujja S."/>
            <person name="Hansen M."/>
            <person name="Howarth C."/>
            <person name="Imamovic A."/>
            <person name="Ireland A."/>
            <person name="Larimer J."/>
            <person name="McCowan C."/>
            <person name="Murphy C."/>
            <person name="Pearson M."/>
            <person name="Poon T.W."/>
            <person name="Priest M."/>
            <person name="Roberts A."/>
            <person name="Saif S."/>
            <person name="Shea T."/>
            <person name="Sisk P."/>
            <person name="Sykes S."/>
            <person name="Wortman J."/>
            <person name="Nusbaum C."/>
            <person name="Birren B."/>
        </authorList>
    </citation>
    <scope>NUCLEOTIDE SEQUENCE [LARGE SCALE GENOMIC DNA]</scope>
    <source>
        <strain evidence="12">ACHKN1017</strain>
    </source>
</reference>
<dbReference type="InterPro" id="IPR018108">
    <property type="entry name" value="MCP_transmembrane"/>
</dbReference>
<dbReference type="InterPro" id="IPR002167">
    <property type="entry name" value="GDC-like"/>
</dbReference>
<evidence type="ECO:0008006" key="13">
    <source>
        <dbReference type="Google" id="ProtNLM"/>
    </source>
</evidence>
<dbReference type="EnsemblMetazoa" id="ACHR000705-RA">
    <property type="protein sequence ID" value="ACHR000705-PA"/>
    <property type="gene ID" value="ACHR000705"/>
</dbReference>
<evidence type="ECO:0000256" key="9">
    <source>
        <dbReference type="PROSITE-ProRule" id="PRU00282"/>
    </source>
</evidence>
<evidence type="ECO:0000256" key="3">
    <source>
        <dbReference type="ARBA" id="ARBA00022448"/>
    </source>
</evidence>
<feature type="repeat" description="Solcar" evidence="9">
    <location>
        <begin position="119"/>
        <end position="207"/>
    </location>
</feature>
<evidence type="ECO:0000256" key="4">
    <source>
        <dbReference type="ARBA" id="ARBA00022692"/>
    </source>
</evidence>
<evidence type="ECO:0000313" key="12">
    <source>
        <dbReference type="Proteomes" id="UP000075881"/>
    </source>
</evidence>
<sequence>MYSELIPKHLLSANRLFKSNHANLSSALTVSGVAGMCSKTAVAPLDRIKILLQAHSIHYKHLGVFSGLQHIVKKESFFALYKGNGAQMVRIFPYAATQFTAFEVYKKYLGKALGTNLPIKHADKFIAGAGAGVTAVTLTYPLDTIRARLAFQVTGEHRYNGIVHTAVTIFRTEGGLRALYRGFVPTLMGMVPYAGFSFYCFEMLKFVCMKYAPGLTCKKCDRNTGGLVLCVPAKLLCGGFAGAVAQSFSYPLDVTRRRMQLAMMNPETAKFGMGMWKTLSIIYNENGIMKGLYRGMSINYLRAIPMVAVSFSTYEVLKQALKLDTGMKI</sequence>
<keyword evidence="6" id="KW-0999">Mitochondrion inner membrane</keyword>
<dbReference type="AlphaFoldDB" id="A0A182JQC1"/>
<evidence type="ECO:0000256" key="6">
    <source>
        <dbReference type="ARBA" id="ARBA00022792"/>
    </source>
</evidence>
<comment type="similarity">
    <text evidence="2 10">Belongs to the mitochondrial carrier (TC 2.A.29) family.</text>
</comment>
<evidence type="ECO:0000313" key="11">
    <source>
        <dbReference type="EnsemblMetazoa" id="ACHR000705-PA"/>
    </source>
</evidence>
<dbReference type="GO" id="GO:0005743">
    <property type="term" value="C:mitochondrial inner membrane"/>
    <property type="evidence" value="ECO:0007669"/>
    <property type="project" value="UniProtKB-SubCell"/>
</dbReference>
<dbReference type="InterPro" id="IPR023395">
    <property type="entry name" value="MCP_dom_sf"/>
</dbReference>
<keyword evidence="3 10" id="KW-0813">Transport</keyword>
<evidence type="ECO:0000256" key="8">
    <source>
        <dbReference type="ARBA" id="ARBA00023136"/>
    </source>
</evidence>
<dbReference type="SUPFAM" id="SSF103506">
    <property type="entry name" value="Mitochondrial carrier"/>
    <property type="match status" value="1"/>
</dbReference>
<reference evidence="11" key="2">
    <citation type="submission" date="2020-05" db="UniProtKB">
        <authorList>
            <consortium name="EnsemblMetazoa"/>
        </authorList>
    </citation>
    <scope>IDENTIFICATION</scope>
    <source>
        <strain evidence="11">ACHKN1017</strain>
    </source>
</reference>
<dbReference type="PRINTS" id="PR00926">
    <property type="entry name" value="MITOCARRIER"/>
</dbReference>
<protein>
    <recommendedName>
        <fullName evidence="13">Graves disease carrier protein</fullName>
    </recommendedName>
</protein>
<keyword evidence="5" id="KW-0677">Repeat</keyword>
<proteinExistence type="inferred from homology"/>
<dbReference type="Proteomes" id="UP000075881">
    <property type="component" value="Unassembled WGS sequence"/>
</dbReference>
<evidence type="ECO:0000256" key="1">
    <source>
        <dbReference type="ARBA" id="ARBA00004448"/>
    </source>
</evidence>
<evidence type="ECO:0000256" key="10">
    <source>
        <dbReference type="RuleBase" id="RU000488"/>
    </source>
</evidence>
<dbReference type="STRING" id="43041.A0A182JQC1"/>
<keyword evidence="4 9" id="KW-0812">Transmembrane</keyword>
<organism evidence="11 12">
    <name type="scientific">Anopheles christyi</name>
    <dbReference type="NCBI Taxonomy" id="43041"/>
    <lineage>
        <taxon>Eukaryota</taxon>
        <taxon>Metazoa</taxon>
        <taxon>Ecdysozoa</taxon>
        <taxon>Arthropoda</taxon>
        <taxon>Hexapoda</taxon>
        <taxon>Insecta</taxon>
        <taxon>Pterygota</taxon>
        <taxon>Neoptera</taxon>
        <taxon>Endopterygota</taxon>
        <taxon>Diptera</taxon>
        <taxon>Nematocera</taxon>
        <taxon>Culicoidea</taxon>
        <taxon>Culicidae</taxon>
        <taxon>Anophelinae</taxon>
        <taxon>Anopheles</taxon>
    </lineage>
</organism>
<comment type="subcellular location">
    <subcellularLocation>
        <location evidence="1">Mitochondrion inner membrane</location>
        <topology evidence="1">Multi-pass membrane protein</topology>
    </subcellularLocation>
</comment>